<name>A0A9W6FVT6_9BACT</name>
<accession>A0A9W6FVT6</accession>
<comment type="caution">
    <text evidence="1">The sequence shown here is derived from an EMBL/GenBank/DDBJ whole genome shotgun (WGS) entry which is preliminary data.</text>
</comment>
<evidence type="ECO:0000313" key="2">
    <source>
        <dbReference type="Proteomes" id="UP001144372"/>
    </source>
</evidence>
<evidence type="ECO:0000313" key="1">
    <source>
        <dbReference type="EMBL" id="GLI35839.1"/>
    </source>
</evidence>
<protein>
    <submittedName>
        <fullName evidence="1">Uncharacterized protein</fullName>
    </submittedName>
</protein>
<sequence length="81" mass="9207">MASSHKVSRGRKKDLRVAVEGDLYPPRPTLPGIFFAGRFPPLEVEELRPAEAFWVFLGVAEEDMATAGCDYLFEMVWFMIL</sequence>
<reference evidence="1" key="1">
    <citation type="submission" date="2022-12" db="EMBL/GenBank/DDBJ databases">
        <title>Reference genome sequencing for broad-spectrum identification of bacterial and archaeal isolates by mass spectrometry.</title>
        <authorList>
            <person name="Sekiguchi Y."/>
            <person name="Tourlousse D.M."/>
        </authorList>
    </citation>
    <scope>NUCLEOTIDE SEQUENCE</scope>
    <source>
        <strain evidence="1">ASRB1</strain>
    </source>
</reference>
<proteinExistence type="predicted"/>
<dbReference type="Proteomes" id="UP001144372">
    <property type="component" value="Unassembled WGS sequence"/>
</dbReference>
<organism evidence="1 2">
    <name type="scientific">Desulforhabdus amnigena</name>
    <dbReference type="NCBI Taxonomy" id="40218"/>
    <lineage>
        <taxon>Bacteria</taxon>
        <taxon>Pseudomonadati</taxon>
        <taxon>Thermodesulfobacteriota</taxon>
        <taxon>Syntrophobacteria</taxon>
        <taxon>Syntrophobacterales</taxon>
        <taxon>Syntrophobacteraceae</taxon>
        <taxon>Desulforhabdus</taxon>
    </lineage>
</organism>
<dbReference type="EMBL" id="BSDR01000001">
    <property type="protein sequence ID" value="GLI35839.1"/>
    <property type="molecule type" value="Genomic_DNA"/>
</dbReference>
<gene>
    <name evidence="1" type="ORF">DAMNIGENAA_32720</name>
</gene>
<dbReference type="AlphaFoldDB" id="A0A9W6FVT6"/>
<keyword evidence="2" id="KW-1185">Reference proteome</keyword>